<reference evidence="2 3" key="2">
    <citation type="journal article" date="2017" name="Front. Plant Sci.">
        <title>Gene Classification and Mining of Molecular Markers Useful in Red Clover (Trifolium pratense) Breeding.</title>
        <authorList>
            <person name="Istvanek J."/>
            <person name="Dluhosova J."/>
            <person name="Dluhos P."/>
            <person name="Patkova L."/>
            <person name="Nedelnik J."/>
            <person name="Repkova J."/>
        </authorList>
    </citation>
    <scope>NUCLEOTIDE SEQUENCE [LARGE SCALE GENOMIC DNA]</scope>
    <source>
        <strain evidence="3">cv. Tatra</strain>
        <tissue evidence="2">Young leaves</tissue>
    </source>
</reference>
<dbReference type="AlphaFoldDB" id="A0A2K3NSM3"/>
<organism evidence="2 3">
    <name type="scientific">Trifolium pratense</name>
    <name type="common">Red clover</name>
    <dbReference type="NCBI Taxonomy" id="57577"/>
    <lineage>
        <taxon>Eukaryota</taxon>
        <taxon>Viridiplantae</taxon>
        <taxon>Streptophyta</taxon>
        <taxon>Embryophyta</taxon>
        <taxon>Tracheophyta</taxon>
        <taxon>Spermatophyta</taxon>
        <taxon>Magnoliopsida</taxon>
        <taxon>eudicotyledons</taxon>
        <taxon>Gunneridae</taxon>
        <taxon>Pentapetalae</taxon>
        <taxon>rosids</taxon>
        <taxon>fabids</taxon>
        <taxon>Fabales</taxon>
        <taxon>Fabaceae</taxon>
        <taxon>Papilionoideae</taxon>
        <taxon>50 kb inversion clade</taxon>
        <taxon>NPAAA clade</taxon>
        <taxon>Hologalegina</taxon>
        <taxon>IRL clade</taxon>
        <taxon>Trifolieae</taxon>
        <taxon>Trifolium</taxon>
    </lineage>
</organism>
<evidence type="ECO:0000259" key="1">
    <source>
        <dbReference type="Pfam" id="PF13456"/>
    </source>
</evidence>
<comment type="caution">
    <text evidence="2">The sequence shown here is derived from an EMBL/GenBank/DDBJ whole genome shotgun (WGS) entry which is preliminary data.</text>
</comment>
<dbReference type="GO" id="GO:0003676">
    <property type="term" value="F:nucleic acid binding"/>
    <property type="evidence" value="ECO:0007669"/>
    <property type="project" value="InterPro"/>
</dbReference>
<proteinExistence type="predicted"/>
<name>A0A2K3NSM3_TRIPR</name>
<reference evidence="2 3" key="1">
    <citation type="journal article" date="2014" name="Am. J. Bot.">
        <title>Genome assembly and annotation for red clover (Trifolium pratense; Fabaceae).</title>
        <authorList>
            <person name="Istvanek J."/>
            <person name="Jaros M."/>
            <person name="Krenek A."/>
            <person name="Repkova J."/>
        </authorList>
    </citation>
    <scope>NUCLEOTIDE SEQUENCE [LARGE SCALE GENOMIC DNA]</scope>
    <source>
        <strain evidence="3">cv. Tatra</strain>
        <tissue evidence="2">Young leaves</tissue>
    </source>
</reference>
<dbReference type="Proteomes" id="UP000236291">
    <property type="component" value="Unassembled WGS sequence"/>
</dbReference>
<dbReference type="EMBL" id="ASHM01001107">
    <property type="protein sequence ID" value="PNY06036.1"/>
    <property type="molecule type" value="Genomic_DNA"/>
</dbReference>
<feature type="non-terminal residue" evidence="2">
    <location>
        <position position="1"/>
    </location>
</feature>
<dbReference type="InterPro" id="IPR002156">
    <property type="entry name" value="RNaseH_domain"/>
</dbReference>
<gene>
    <name evidence="2" type="ORF">L195_g002498</name>
</gene>
<dbReference type="Pfam" id="PF13456">
    <property type="entry name" value="RVT_3"/>
    <property type="match status" value="1"/>
</dbReference>
<protein>
    <recommendedName>
        <fullName evidence="1">RNase H type-1 domain-containing protein</fullName>
    </recommendedName>
</protein>
<accession>A0A2K3NSM3</accession>
<evidence type="ECO:0000313" key="3">
    <source>
        <dbReference type="Proteomes" id="UP000236291"/>
    </source>
</evidence>
<sequence length="87" mass="9332">RSFGISVCFCDSSDTLVQARTLCFPHVAPAVECEVSALLVALQIAVKSGYAHINFESVCQTVVNGITNGDAYVNEVDTILTSCSFKR</sequence>
<evidence type="ECO:0000313" key="2">
    <source>
        <dbReference type="EMBL" id="PNY06036.1"/>
    </source>
</evidence>
<feature type="domain" description="RNase H type-1" evidence="1">
    <location>
        <begin position="4"/>
        <end position="79"/>
    </location>
</feature>
<dbReference type="GO" id="GO:0004523">
    <property type="term" value="F:RNA-DNA hybrid ribonuclease activity"/>
    <property type="evidence" value="ECO:0007669"/>
    <property type="project" value="InterPro"/>
</dbReference>